<dbReference type="Proteomes" id="UP000024635">
    <property type="component" value="Unassembled WGS sequence"/>
</dbReference>
<sequence>MRASVTRGGANKFHIPIAKLFCRRFSFIHRIIPQFEKLRKKRALPLSYNAFKTLLHGCPYWNPSWEPQFIMHATDPLSEEGMPTRIRDQQALVFFWISAYELCRANYTFLLTSQLFNVHRGVKRVATTMDSAVAEHQKRLSFRFVHYSTKTKLYYKFPAALISKVKKTYNVCYVNFLTYAHANVYIYKHIHVSASTLACAHTCIHAHKQM</sequence>
<dbReference type="EMBL" id="JARK01001488">
    <property type="protein sequence ID" value="EYB96179.1"/>
    <property type="molecule type" value="Genomic_DNA"/>
</dbReference>
<proteinExistence type="predicted"/>
<comment type="caution">
    <text evidence="1">The sequence shown here is derived from an EMBL/GenBank/DDBJ whole genome shotgun (WGS) entry which is preliminary data.</text>
</comment>
<keyword evidence="2" id="KW-1185">Reference proteome</keyword>
<evidence type="ECO:0000313" key="2">
    <source>
        <dbReference type="Proteomes" id="UP000024635"/>
    </source>
</evidence>
<protein>
    <submittedName>
        <fullName evidence="1">Uncharacterized protein</fullName>
    </submittedName>
</protein>
<dbReference type="OrthoDB" id="9974378at2759"/>
<organism evidence="1 2">
    <name type="scientific">Ancylostoma ceylanicum</name>
    <dbReference type="NCBI Taxonomy" id="53326"/>
    <lineage>
        <taxon>Eukaryota</taxon>
        <taxon>Metazoa</taxon>
        <taxon>Ecdysozoa</taxon>
        <taxon>Nematoda</taxon>
        <taxon>Chromadorea</taxon>
        <taxon>Rhabditida</taxon>
        <taxon>Rhabditina</taxon>
        <taxon>Rhabditomorpha</taxon>
        <taxon>Strongyloidea</taxon>
        <taxon>Ancylostomatidae</taxon>
        <taxon>Ancylostomatinae</taxon>
        <taxon>Ancylostoma</taxon>
    </lineage>
</organism>
<dbReference type="PANTHER" id="PTHR47411:SF3">
    <property type="entry name" value="I-BETA-1,3-N-ACETYLGLUCOSAMINYLTRANSFERASE"/>
    <property type="match status" value="1"/>
</dbReference>
<reference evidence="2" key="1">
    <citation type="journal article" date="2015" name="Nat. Genet.">
        <title>The genome and transcriptome of the zoonotic hookworm Ancylostoma ceylanicum identify infection-specific gene families.</title>
        <authorList>
            <person name="Schwarz E.M."/>
            <person name="Hu Y."/>
            <person name="Antoshechkin I."/>
            <person name="Miller M.M."/>
            <person name="Sternberg P.W."/>
            <person name="Aroian R.V."/>
        </authorList>
    </citation>
    <scope>NUCLEOTIDE SEQUENCE</scope>
    <source>
        <strain evidence="2">HY135</strain>
    </source>
</reference>
<evidence type="ECO:0000313" key="1">
    <source>
        <dbReference type="EMBL" id="EYB96179.1"/>
    </source>
</evidence>
<dbReference type="Pfam" id="PF13896">
    <property type="entry name" value="Glyco_transf_49"/>
    <property type="match status" value="1"/>
</dbReference>
<accession>A0A016T0T0</accession>
<dbReference type="PANTHER" id="PTHR47411">
    <property type="entry name" value="B3GNT1, BETA-1,3-N-ACETYLGUCOSAMINYLTRANSFERASE 1, HOMOLOG"/>
    <property type="match status" value="1"/>
</dbReference>
<dbReference type="AlphaFoldDB" id="A0A016T0T0"/>
<gene>
    <name evidence="1" type="primary">Acey_s0152.g2854</name>
    <name evidence="1" type="ORF">Y032_0152g2854</name>
</gene>
<name>A0A016T0T0_9BILA</name>